<proteinExistence type="predicted"/>
<evidence type="ECO:0000256" key="1">
    <source>
        <dbReference type="SAM" id="MobiDB-lite"/>
    </source>
</evidence>
<keyword evidence="5" id="KW-1185">Reference proteome</keyword>
<sequence>MPRTSKIIGFSLAGVIALIVLLVILIITFDWNRARPWINQRVSDATGRHFAIQGDLVVKWRAPDSPQTSWARWIPWPHVSANDIVLGNPDWAPANSNMATVKQLNVTLNPWPLLQHKIVLPDLEAQDPYLQLLRRKDAVNNWTFKSDDSPSTWQFRPEKIVIRKGVVELDDAIQKARARAEIDTLDPDKEKIYGIGWSVKGSFNKADINGEGKAGGVLSLQDESKPYPLEADVRVGKTRIAVKGTLTKPQELAALDLQLNLSGDSMAHLFPLTGVLLPETPPFSTSGHLIGKLNTVGQKNGSTWTYEKFKGQVGSSDIGGTLEYQSKEPRPLLQGEVVSNLLRFEDLGPLIGADSNASKEKRGAEERQPADKVLPVKEFQTEAWGAIDADVKLTAHRVVKEKDLPVNNIQADLHLKDKVLSLTPLNFGIAGGNLTSNMRLDGREPKMKSDVKLSARRIKIQQLFPNLNAAQTSFGEINGDAALTATGNSVAAMLGSSNGELKTLINHGAISKLLLEEMGLNIGNVVVSKLFGDKQVKLNCMAGDFTVTNGLAQARTFTLDTEDAIITITGDVNLAQEQLNLTINPRSKGLRIISLRSPLYVTGPFKDPNVGVDKGVLALKTGGAIALGVLAPVAAILPLINISGEQQTDCANLLQEVQKKPTAPPPGKTRPEAARR</sequence>
<keyword evidence="2" id="KW-1133">Transmembrane helix</keyword>
<feature type="transmembrane region" description="Helical" evidence="2">
    <location>
        <begin position="7"/>
        <end position="29"/>
    </location>
</feature>
<organism evidence="4 5">
    <name type="scientific">Herbaspirillum hiltneri N3</name>
    <dbReference type="NCBI Taxonomy" id="1262470"/>
    <lineage>
        <taxon>Bacteria</taxon>
        <taxon>Pseudomonadati</taxon>
        <taxon>Pseudomonadota</taxon>
        <taxon>Betaproteobacteria</taxon>
        <taxon>Burkholderiales</taxon>
        <taxon>Oxalobacteraceae</taxon>
        <taxon>Herbaspirillum</taxon>
    </lineage>
</organism>
<dbReference type="Proteomes" id="UP000063429">
    <property type="component" value="Chromosome"/>
</dbReference>
<protein>
    <recommendedName>
        <fullName evidence="3">AsmA domain-containing protein</fullName>
    </recommendedName>
</protein>
<dbReference type="Pfam" id="PF05170">
    <property type="entry name" value="AsmA"/>
    <property type="match status" value="1"/>
</dbReference>
<dbReference type="RefSeq" id="WP_053201074.1">
    <property type="nucleotide sequence ID" value="NZ_CP011409.1"/>
</dbReference>
<evidence type="ECO:0000313" key="4">
    <source>
        <dbReference type="EMBL" id="AKZ65045.1"/>
    </source>
</evidence>
<dbReference type="EMBL" id="CP011409">
    <property type="protein sequence ID" value="AKZ65045.1"/>
    <property type="molecule type" value="Genomic_DNA"/>
</dbReference>
<evidence type="ECO:0000256" key="2">
    <source>
        <dbReference type="SAM" id="Phobius"/>
    </source>
</evidence>
<dbReference type="PANTHER" id="PTHR30441">
    <property type="entry name" value="DUF748 DOMAIN-CONTAINING PROTEIN"/>
    <property type="match status" value="1"/>
</dbReference>
<accession>A0ABN4I1S6</accession>
<feature type="region of interest" description="Disordered" evidence="1">
    <location>
        <begin position="657"/>
        <end position="676"/>
    </location>
</feature>
<evidence type="ECO:0000313" key="5">
    <source>
        <dbReference type="Proteomes" id="UP000063429"/>
    </source>
</evidence>
<evidence type="ECO:0000259" key="3">
    <source>
        <dbReference type="Pfam" id="PF05170"/>
    </source>
</evidence>
<gene>
    <name evidence="4" type="ORF">F506_22435</name>
</gene>
<reference evidence="5" key="1">
    <citation type="journal article" date="2015" name="Genome Announc.">
        <title>Complete Genome Sequence of Herbaspirillum hiltneri N3 (DSM 17495), Isolated from Surface-Sterilized Wheat Roots.</title>
        <authorList>
            <person name="Guizelini D."/>
            <person name="Saizaki P.M."/>
            <person name="Coimbra N.A."/>
            <person name="Weiss V.A."/>
            <person name="Faoro H."/>
            <person name="Sfeir M.Z."/>
            <person name="Baura V.A."/>
            <person name="Monteiro R.A."/>
            <person name="Chubatsu L.S."/>
            <person name="Souza E.M."/>
            <person name="Cruz L.M."/>
            <person name="Pedrosa F.O."/>
            <person name="Raittz R.T."/>
            <person name="Marchaukoski J.N."/>
            <person name="Steffens M.B."/>
        </authorList>
    </citation>
    <scope>NUCLEOTIDE SEQUENCE [LARGE SCALE GENOMIC DNA]</scope>
    <source>
        <strain evidence="5">N3</strain>
    </source>
</reference>
<keyword evidence="2" id="KW-0472">Membrane</keyword>
<name>A0ABN4I1S6_9BURK</name>
<keyword evidence="2" id="KW-0812">Transmembrane</keyword>
<dbReference type="InterPro" id="IPR007844">
    <property type="entry name" value="AsmA"/>
</dbReference>
<feature type="domain" description="AsmA" evidence="3">
    <location>
        <begin position="1"/>
        <end position="555"/>
    </location>
</feature>
<dbReference type="PANTHER" id="PTHR30441:SF9">
    <property type="entry name" value="ASMA FAMILY PROTEIN YHJG"/>
    <property type="match status" value="1"/>
</dbReference>
<dbReference type="InterPro" id="IPR052894">
    <property type="entry name" value="AsmA-related"/>
</dbReference>